<accession>A0A511V854</accession>
<protein>
    <submittedName>
        <fullName evidence="1">Uncharacterized protein</fullName>
    </submittedName>
</protein>
<dbReference type="InterPro" id="IPR020288">
    <property type="entry name" value="Sheath_initiator"/>
</dbReference>
<keyword evidence="2" id="KW-1185">Reference proteome</keyword>
<dbReference type="Proteomes" id="UP000321157">
    <property type="component" value="Unassembled WGS sequence"/>
</dbReference>
<dbReference type="Pfam" id="PF10934">
    <property type="entry name" value="Sheath_initiator"/>
    <property type="match status" value="1"/>
</dbReference>
<evidence type="ECO:0000313" key="2">
    <source>
        <dbReference type="Proteomes" id="UP000321157"/>
    </source>
</evidence>
<reference evidence="1 2" key="1">
    <citation type="submission" date="2019-07" db="EMBL/GenBank/DDBJ databases">
        <title>Whole genome shotgun sequence of Aneurinibacillus danicus NBRC 102444.</title>
        <authorList>
            <person name="Hosoyama A."/>
            <person name="Uohara A."/>
            <person name="Ohji S."/>
            <person name="Ichikawa N."/>
        </authorList>
    </citation>
    <scope>NUCLEOTIDE SEQUENCE [LARGE SCALE GENOMIC DNA]</scope>
    <source>
        <strain evidence="1 2">NBRC 102444</strain>
    </source>
</reference>
<dbReference type="OrthoDB" id="1855225at2"/>
<organism evidence="1 2">
    <name type="scientific">Aneurinibacillus danicus</name>
    <dbReference type="NCBI Taxonomy" id="267746"/>
    <lineage>
        <taxon>Bacteria</taxon>
        <taxon>Bacillati</taxon>
        <taxon>Bacillota</taxon>
        <taxon>Bacilli</taxon>
        <taxon>Bacillales</taxon>
        <taxon>Paenibacillaceae</taxon>
        <taxon>Aneurinibacillus group</taxon>
        <taxon>Aneurinibacillus</taxon>
    </lineage>
</organism>
<sequence>MLDEWADIYLDDEGNFKASADGDVQLVTGKAAYLQDVKHELETVLGSYPFDETYGTRLIMYLQRENTELSRQELIQDVEEIVQRHSFVVPGSVDVRANSWTLREIEFSVSFSVQTPDGIESAELTVQITVDGVRVVRSE</sequence>
<dbReference type="EMBL" id="BJXX01000056">
    <property type="protein sequence ID" value="GEN33863.1"/>
    <property type="molecule type" value="Genomic_DNA"/>
</dbReference>
<comment type="caution">
    <text evidence="1">The sequence shown here is derived from an EMBL/GenBank/DDBJ whole genome shotgun (WGS) entry which is preliminary data.</text>
</comment>
<dbReference type="Gene3D" id="3.10.450.40">
    <property type="match status" value="1"/>
</dbReference>
<dbReference type="SUPFAM" id="SSF160719">
    <property type="entry name" value="gpW/gp25-like"/>
    <property type="match status" value="1"/>
</dbReference>
<dbReference type="RefSeq" id="WP_111154042.1">
    <property type="nucleotide sequence ID" value="NZ_BJXX01000056.1"/>
</dbReference>
<dbReference type="AlphaFoldDB" id="A0A511V854"/>
<name>A0A511V854_9BACL</name>
<proteinExistence type="predicted"/>
<gene>
    <name evidence="1" type="ORF">ADA01nite_13230</name>
</gene>
<evidence type="ECO:0000313" key="1">
    <source>
        <dbReference type="EMBL" id="GEN33863.1"/>
    </source>
</evidence>